<reference evidence="2 3" key="1">
    <citation type="submission" date="2024-02" db="EMBL/GenBank/DDBJ databases">
        <authorList>
            <person name="Chen Y."/>
            <person name="Shah S."/>
            <person name="Dougan E. K."/>
            <person name="Thang M."/>
            <person name="Chan C."/>
        </authorList>
    </citation>
    <scope>NUCLEOTIDE SEQUENCE [LARGE SCALE GENOMIC DNA]</scope>
</reference>
<evidence type="ECO:0000313" key="2">
    <source>
        <dbReference type="EMBL" id="CAK9032993.1"/>
    </source>
</evidence>
<dbReference type="EMBL" id="CAXAMN010010890">
    <property type="protein sequence ID" value="CAK9032993.1"/>
    <property type="molecule type" value="Genomic_DNA"/>
</dbReference>
<evidence type="ECO:0000256" key="1">
    <source>
        <dbReference type="SAM" id="Phobius"/>
    </source>
</evidence>
<evidence type="ECO:0000313" key="3">
    <source>
        <dbReference type="Proteomes" id="UP001642484"/>
    </source>
</evidence>
<protein>
    <submittedName>
        <fullName evidence="2">Uncharacterized protein</fullName>
    </submittedName>
</protein>
<sequence length="350" mass="39591">MSVCRSLMHLETQKGGCAYEAIGRVYKDAPTICLVVVLVIALVILILVLFSTCVARVMGAKGAVTVDLILFWLFARLVARALMFPGSLKIFQRSTEANYRVEVARHYILYVRHLWHFLRHASRLSESSMKGVTLEGLAWALGFRCRVLIPDDSITEEKSCSAIASLANSLRTQEQHEERPSRSLLKLPHTIQCLVVIRIQVRLSAQQRQDLERWLPTLQASELAELHMSQSEVLGRSELLSSEGVKERMNQLEKLLSVMEELRNPRSPRGMLMTVLRFLQAPTVGSLGQLRAELQLHYSGQQLWVPTRGGHRLDAMFIPCQRGYRLPDSEVSKDETPLLEAGIMYCMVQP</sequence>
<comment type="caution">
    <text evidence="2">The sequence shown here is derived from an EMBL/GenBank/DDBJ whole genome shotgun (WGS) entry which is preliminary data.</text>
</comment>
<dbReference type="Proteomes" id="UP001642484">
    <property type="component" value="Unassembled WGS sequence"/>
</dbReference>
<keyword evidence="3" id="KW-1185">Reference proteome</keyword>
<feature type="transmembrane region" description="Helical" evidence="1">
    <location>
        <begin position="32"/>
        <end position="57"/>
    </location>
</feature>
<name>A0ABP0L223_9DINO</name>
<organism evidence="2 3">
    <name type="scientific">Durusdinium trenchii</name>
    <dbReference type="NCBI Taxonomy" id="1381693"/>
    <lineage>
        <taxon>Eukaryota</taxon>
        <taxon>Sar</taxon>
        <taxon>Alveolata</taxon>
        <taxon>Dinophyceae</taxon>
        <taxon>Suessiales</taxon>
        <taxon>Symbiodiniaceae</taxon>
        <taxon>Durusdinium</taxon>
    </lineage>
</organism>
<feature type="transmembrane region" description="Helical" evidence="1">
    <location>
        <begin position="63"/>
        <end position="83"/>
    </location>
</feature>
<proteinExistence type="predicted"/>
<accession>A0ABP0L223</accession>
<keyword evidence="1" id="KW-0472">Membrane</keyword>
<gene>
    <name evidence="2" type="ORF">CCMP2556_LOCUS18878</name>
</gene>
<keyword evidence="1" id="KW-0812">Transmembrane</keyword>
<keyword evidence="1" id="KW-1133">Transmembrane helix</keyword>